<name>A0A2S9GY73_9BURK</name>
<evidence type="ECO:0000313" key="2">
    <source>
        <dbReference type="EMBL" id="PRC92663.1"/>
    </source>
</evidence>
<protein>
    <submittedName>
        <fullName evidence="2">Uncharacterized protein</fullName>
    </submittedName>
</protein>
<dbReference type="NCBIfam" id="NF041373">
    <property type="entry name" value="HGG_STG"/>
    <property type="match status" value="1"/>
</dbReference>
<dbReference type="Proteomes" id="UP000237839">
    <property type="component" value="Unassembled WGS sequence"/>
</dbReference>
<keyword evidence="3" id="KW-1185">Reference proteome</keyword>
<comment type="caution">
    <text evidence="2">The sequence shown here is derived from an EMBL/GenBank/DDBJ whole genome shotgun (WGS) entry which is preliminary data.</text>
</comment>
<dbReference type="AlphaFoldDB" id="A0A2S9GY73"/>
<dbReference type="EMBL" id="PUGF01000012">
    <property type="protein sequence ID" value="PRC92663.1"/>
    <property type="molecule type" value="Genomic_DNA"/>
</dbReference>
<reference evidence="2 3" key="1">
    <citation type="submission" date="2018-02" db="EMBL/GenBank/DDBJ databases">
        <title>Solimicrobium silvestre gen. nov., sp. nov., isolated from alpine forest soil.</title>
        <authorList>
            <person name="Margesin R."/>
            <person name="Albuquerque L."/>
            <person name="Zhang D.-C."/>
            <person name="Froufe H.J.C."/>
            <person name="Severino R."/>
            <person name="Roxo I."/>
            <person name="Egas C."/>
            <person name="Da Costa M.S."/>
        </authorList>
    </citation>
    <scope>NUCLEOTIDE SEQUENCE [LARGE SCALE GENOMIC DNA]</scope>
    <source>
        <strain evidence="2 3">S20-91</strain>
    </source>
</reference>
<dbReference type="InterPro" id="IPR047675">
    <property type="entry name" value="Putative_zinc-bd"/>
</dbReference>
<dbReference type="RefSeq" id="WP_105532473.1">
    <property type="nucleotide sequence ID" value="NZ_PUGF01000012.1"/>
</dbReference>
<proteinExistence type="predicted"/>
<sequence length="182" mass="19799">MQKTCGAKTRSGGKCQKAPLIGKTRCKLHGGLSTGNPNAKGNQSATKHGIYSDLIHADDLSVVDDVKSASGKIEDELLIARLQLRRALKAQANADALLDGMEVFETIEREGAELVSAKSEIKKKLRDYPQIIDRILARIESLEKTRVELAKTNGGKDDADSITRDDTVILKPDEPIPEKPVL</sequence>
<feature type="region of interest" description="Disordered" evidence="1">
    <location>
        <begin position="150"/>
        <end position="182"/>
    </location>
</feature>
<organism evidence="2 3">
    <name type="scientific">Solimicrobium silvestre</name>
    <dbReference type="NCBI Taxonomy" id="2099400"/>
    <lineage>
        <taxon>Bacteria</taxon>
        <taxon>Pseudomonadati</taxon>
        <taxon>Pseudomonadota</taxon>
        <taxon>Betaproteobacteria</taxon>
        <taxon>Burkholderiales</taxon>
        <taxon>Oxalobacteraceae</taxon>
        <taxon>Solimicrobium</taxon>
    </lineage>
</organism>
<accession>A0A2S9GY73</accession>
<evidence type="ECO:0000313" key="3">
    <source>
        <dbReference type="Proteomes" id="UP000237839"/>
    </source>
</evidence>
<gene>
    <name evidence="2" type="ORF">S2091_2718</name>
</gene>
<dbReference type="OrthoDB" id="7597230at2"/>
<evidence type="ECO:0000256" key="1">
    <source>
        <dbReference type="SAM" id="MobiDB-lite"/>
    </source>
</evidence>